<organism evidence="2 3">
    <name type="scientific">Pseudomonas paraeruginosa</name>
    <dbReference type="NCBI Taxonomy" id="2994495"/>
    <lineage>
        <taxon>Bacteria</taxon>
        <taxon>Pseudomonadati</taxon>
        <taxon>Pseudomonadota</taxon>
        <taxon>Gammaproteobacteria</taxon>
        <taxon>Pseudomonadales</taxon>
        <taxon>Pseudomonadaceae</taxon>
        <taxon>Pseudomonas</taxon>
    </lineage>
</organism>
<feature type="region of interest" description="Disordered" evidence="1">
    <location>
        <begin position="28"/>
        <end position="55"/>
    </location>
</feature>
<protein>
    <submittedName>
        <fullName evidence="2">Uncharacterized protein</fullName>
    </submittedName>
</protein>
<sequence length="86" mass="9282">MRLVRHAVLQEGLELGAFFCAPVSGDAGRNTPPGQPASQVSKLRASARKRAGPHGWRGRACFCTALRVSPAPLWCSMLVHHSILVH</sequence>
<gene>
    <name evidence="2" type="ORF">CSB93_0674</name>
</gene>
<accession>A0A2R3ISF8</accession>
<proteinExistence type="predicted"/>
<name>A0A2R3ISF8_9PSED</name>
<evidence type="ECO:0000256" key="1">
    <source>
        <dbReference type="SAM" id="MobiDB-lite"/>
    </source>
</evidence>
<evidence type="ECO:0000313" key="3">
    <source>
        <dbReference type="Proteomes" id="UP000238390"/>
    </source>
</evidence>
<reference evidence="2 3" key="1">
    <citation type="submission" date="2018-02" db="EMBL/GenBank/DDBJ databases">
        <title>FDA/CDC Antimicrobial Resistant Isolate Bank Genome Sequencing.</title>
        <authorList>
            <person name="Benahmed F.H."/>
            <person name="Lutgring J.D."/>
            <person name="Yoo B."/>
            <person name="Machado M."/>
            <person name="Brown A."/>
            <person name="McAllister G."/>
            <person name="Perry A."/>
            <person name="Halpin A.L."/>
            <person name="Vavikolanu K."/>
            <person name="Ott S."/>
            <person name="Zhao X."/>
            <person name="Tallon L.J."/>
            <person name="Sadzewicz L."/>
            <person name="Aluvathingal J."/>
            <person name="Nadendla S."/>
            <person name="Voskania-kordi A."/>
            <person name="Simonyan V."/>
            <person name="Patel J."/>
            <person name="Shawar R.M."/>
        </authorList>
    </citation>
    <scope>NUCLEOTIDE SEQUENCE [LARGE SCALE GENOMIC DNA]</scope>
    <source>
        <strain evidence="2 3">AR_0356</strain>
    </source>
</reference>
<evidence type="ECO:0000313" key="2">
    <source>
        <dbReference type="EMBL" id="AVK04878.1"/>
    </source>
</evidence>
<dbReference type="AlphaFoldDB" id="A0A2R3ISF8"/>
<keyword evidence="3" id="KW-1185">Reference proteome</keyword>
<dbReference type="Proteomes" id="UP000238390">
    <property type="component" value="Chromosome"/>
</dbReference>
<dbReference type="EMBL" id="CP027169">
    <property type="protein sequence ID" value="AVK04878.1"/>
    <property type="molecule type" value="Genomic_DNA"/>
</dbReference>